<dbReference type="GO" id="GO:0030976">
    <property type="term" value="F:thiamine pyrophosphate binding"/>
    <property type="evidence" value="ECO:0007669"/>
    <property type="project" value="UniProtKB-UniRule"/>
</dbReference>
<dbReference type="Gene3D" id="3.40.50.970">
    <property type="match status" value="2"/>
</dbReference>
<evidence type="ECO:0000256" key="2">
    <source>
        <dbReference type="ARBA" id="ARBA00022723"/>
    </source>
</evidence>
<organism evidence="8 9">
    <name type="scientific">Cesiribacter andamanensis AMV16</name>
    <dbReference type="NCBI Taxonomy" id="1279009"/>
    <lineage>
        <taxon>Bacteria</taxon>
        <taxon>Pseudomonadati</taxon>
        <taxon>Bacteroidota</taxon>
        <taxon>Cytophagia</taxon>
        <taxon>Cytophagales</taxon>
        <taxon>Cesiribacteraceae</taxon>
        <taxon>Cesiribacter</taxon>
    </lineage>
</organism>
<dbReference type="PATRIC" id="fig|1279009.4.peg.1935"/>
<dbReference type="CDD" id="cd02009">
    <property type="entry name" value="TPP_SHCHC_synthase"/>
    <property type="match status" value="1"/>
</dbReference>
<dbReference type="PANTHER" id="PTHR42916:SF1">
    <property type="entry name" value="PROTEIN PHYLLO, CHLOROPLASTIC"/>
    <property type="match status" value="1"/>
</dbReference>
<dbReference type="InterPro" id="IPR004433">
    <property type="entry name" value="MenaQ_synth_MenD"/>
</dbReference>
<comment type="function">
    <text evidence="6">Catalyzes the thiamine diphosphate-dependent decarboxylation of 2-oxoglutarate and the subsequent addition of the resulting succinic semialdehyde-thiamine pyrophosphate anion to isochorismate to yield 2-succinyl-5-enolpyruvyl-6-hydroxy-3-cyclohexene-1-carboxylate (SEPHCHC).</text>
</comment>
<gene>
    <name evidence="6 8" type="primary">menD</name>
    <name evidence="8" type="ORF">ADICEAN_01904</name>
</gene>
<dbReference type="GO" id="GO:0000287">
    <property type="term" value="F:magnesium ion binding"/>
    <property type="evidence" value="ECO:0007669"/>
    <property type="project" value="UniProtKB-UniRule"/>
</dbReference>
<evidence type="ECO:0000256" key="3">
    <source>
        <dbReference type="ARBA" id="ARBA00022842"/>
    </source>
</evidence>
<comment type="cofactor">
    <cofactor evidence="6">
        <name>thiamine diphosphate</name>
        <dbReference type="ChEBI" id="CHEBI:58937"/>
    </cofactor>
    <text evidence="6">Binds 1 thiamine pyrophosphate per subunit.</text>
</comment>
<dbReference type="EC" id="2.2.1.9" evidence="6"/>
<keyword evidence="3 6" id="KW-0460">Magnesium</keyword>
<dbReference type="InterPro" id="IPR012001">
    <property type="entry name" value="Thiamin_PyroP_enz_TPP-bd_dom"/>
</dbReference>
<comment type="cofactor">
    <cofactor evidence="6">
        <name>Mg(2+)</name>
        <dbReference type="ChEBI" id="CHEBI:18420"/>
    </cofactor>
    <cofactor evidence="6">
        <name>Mn(2+)</name>
        <dbReference type="ChEBI" id="CHEBI:29035"/>
    </cofactor>
</comment>
<dbReference type="HAMAP" id="MF_01659">
    <property type="entry name" value="MenD"/>
    <property type="match status" value="1"/>
</dbReference>
<protein>
    <recommendedName>
        <fullName evidence="6">2-succinyl-5-enolpyruvyl-6-hydroxy-3-cyclohexene-1-carboxylate synthase</fullName>
        <shortName evidence="6">SEPHCHC synthase</shortName>
        <ecNumber evidence="6">2.2.1.9</ecNumber>
    </recommendedName>
    <alternativeName>
        <fullName evidence="6">Menaquinone biosynthesis protein MenD</fullName>
    </alternativeName>
</protein>
<comment type="similarity">
    <text evidence="6">Belongs to the TPP enzyme family. MenD subfamily.</text>
</comment>
<comment type="pathway">
    <text evidence="6">Quinol/quinone metabolism; menaquinone biosynthesis.</text>
</comment>
<dbReference type="Pfam" id="PF02776">
    <property type="entry name" value="TPP_enzyme_N"/>
    <property type="match status" value="1"/>
</dbReference>
<keyword evidence="9" id="KW-1185">Reference proteome</keyword>
<keyword evidence="1 6" id="KW-0808">Transferase</keyword>
<dbReference type="SUPFAM" id="SSF52518">
    <property type="entry name" value="Thiamin diphosphate-binding fold (THDP-binding)"/>
    <property type="match status" value="2"/>
</dbReference>
<dbReference type="NCBIfam" id="TIGR00173">
    <property type="entry name" value="menD"/>
    <property type="match status" value="1"/>
</dbReference>
<evidence type="ECO:0000256" key="5">
    <source>
        <dbReference type="ARBA" id="ARBA00023211"/>
    </source>
</evidence>
<comment type="catalytic activity">
    <reaction evidence="6">
        <text>isochorismate + 2-oxoglutarate + H(+) = 5-enolpyruvoyl-6-hydroxy-2-succinyl-cyclohex-3-ene-1-carboxylate + CO2</text>
        <dbReference type="Rhea" id="RHEA:25593"/>
        <dbReference type="ChEBI" id="CHEBI:15378"/>
        <dbReference type="ChEBI" id="CHEBI:16526"/>
        <dbReference type="ChEBI" id="CHEBI:16810"/>
        <dbReference type="ChEBI" id="CHEBI:29780"/>
        <dbReference type="ChEBI" id="CHEBI:58818"/>
        <dbReference type="EC" id="2.2.1.9"/>
    </reaction>
</comment>
<keyword evidence="5 6" id="KW-0464">Manganese</keyword>
<evidence type="ECO:0000259" key="7">
    <source>
        <dbReference type="Pfam" id="PF02776"/>
    </source>
</evidence>
<comment type="pathway">
    <text evidence="6">Quinol/quinone metabolism; 1,4-dihydroxy-2-naphthoate biosynthesis; 1,4-dihydroxy-2-naphthoate from chorismate: step 2/7.</text>
</comment>
<dbReference type="GO" id="GO:0070204">
    <property type="term" value="F:2-succinyl-5-enolpyruvyl-6-hydroxy-3-cyclohexene-1-carboxylic-acid synthase activity"/>
    <property type="evidence" value="ECO:0007669"/>
    <property type="project" value="UniProtKB-UniRule"/>
</dbReference>
<proteinExistence type="inferred from homology"/>
<dbReference type="STRING" id="1279009.ADICEAN_01904"/>
<evidence type="ECO:0000256" key="6">
    <source>
        <dbReference type="HAMAP-Rule" id="MF_01659"/>
    </source>
</evidence>
<dbReference type="PIRSF" id="PIRSF004983">
    <property type="entry name" value="MenD"/>
    <property type="match status" value="1"/>
</dbReference>
<feature type="domain" description="Thiamine pyrophosphate enzyme N-terminal TPP-binding" evidence="7">
    <location>
        <begin position="8"/>
        <end position="116"/>
    </location>
</feature>
<sequence length="583" mass="64849">MLQPITDIAELSARLGIRHFVLSPGSRCAPLTLAVARHPQLQTRVVPDERAAAFIALGMAQTLGETVGLICTSGTAAYNYAPAVAEAFYQQIPLLVLTADRPPEWIDQQDGQTLRQQQLYGPHVKGSYQLPDTYEHPDLVWHLYRLVNEAISLTQTGPKGPVHINIPLREPFYPSPDAVWQYSQDLKVVERWQAEAQLSDPQWEQLVLEWQQYGRKLIVAGQCEPSTPLLEALEHSSLQQQLPVVADIITNLHGLKGRISQQDYFLMQTGAPGKRTGLQEALQPELLITFGRSVISKNLKLYLRKHPPRAHWHLQAQGPVADTFQSLTRIVPVAPLHFFQELNKRLPQTIEQDSTQKTYYTHWQEQQSLAEGVATAFFEQSPAGESWGEFAALRRCLQSLPEGTQLHLANSMSVRYANFAGLSQDQKGVQVWANRGTSGIDGSSSTAVGCAVVSKGLTVLITGDMAFLYDRNSLWHTFLPANLRILVLNNGGGGIFRMIEGPRRQPELEEFFVTHQPFSARASALDAGMQYAACHSREEFERELPRFLAPNGGAKVLEVFSNSEASTELFGRFKKAILSQGSA</sequence>
<dbReference type="UniPathway" id="UPA00079"/>
<dbReference type="OrthoDB" id="9791859at2"/>
<evidence type="ECO:0000256" key="1">
    <source>
        <dbReference type="ARBA" id="ARBA00022679"/>
    </source>
</evidence>
<evidence type="ECO:0000313" key="9">
    <source>
        <dbReference type="Proteomes" id="UP000011910"/>
    </source>
</evidence>
<dbReference type="GO" id="GO:0030145">
    <property type="term" value="F:manganese ion binding"/>
    <property type="evidence" value="ECO:0007669"/>
    <property type="project" value="UniProtKB-UniRule"/>
</dbReference>
<dbReference type="RefSeq" id="WP_009195300.1">
    <property type="nucleotide sequence ID" value="NZ_AODQ01000040.1"/>
</dbReference>
<dbReference type="InterPro" id="IPR029061">
    <property type="entry name" value="THDP-binding"/>
</dbReference>
<dbReference type="PANTHER" id="PTHR42916">
    <property type="entry name" value="2-SUCCINYL-5-ENOLPYRUVYL-6-HYDROXY-3-CYCLOHEXENE-1-CARBOXYLATE SYNTHASE"/>
    <property type="match status" value="1"/>
</dbReference>
<comment type="subunit">
    <text evidence="6">Homodimer.</text>
</comment>
<dbReference type="EMBL" id="AODQ01000040">
    <property type="protein sequence ID" value="EMR02931.1"/>
    <property type="molecule type" value="Genomic_DNA"/>
</dbReference>
<dbReference type="Proteomes" id="UP000011910">
    <property type="component" value="Unassembled WGS sequence"/>
</dbReference>
<dbReference type="AlphaFoldDB" id="M7N6S0"/>
<evidence type="ECO:0000256" key="4">
    <source>
        <dbReference type="ARBA" id="ARBA00023052"/>
    </source>
</evidence>
<dbReference type="Gene3D" id="3.40.50.1220">
    <property type="entry name" value="TPP-binding domain"/>
    <property type="match status" value="1"/>
</dbReference>
<dbReference type="eggNOG" id="COG1165">
    <property type="taxonomic scope" value="Bacteria"/>
</dbReference>
<keyword evidence="2 6" id="KW-0479">Metal-binding</keyword>
<dbReference type="UniPathway" id="UPA01057">
    <property type="reaction ID" value="UER00164"/>
</dbReference>
<evidence type="ECO:0000313" key="8">
    <source>
        <dbReference type="EMBL" id="EMR02931.1"/>
    </source>
</evidence>
<reference evidence="8 9" key="1">
    <citation type="journal article" date="2013" name="Genome Announc.">
        <title>Draft Genome Sequence of Cesiribacter andamanensis Strain AMV16T, Isolated from a Soil Sample from a Mud Volcano in the Andaman Islands, India.</title>
        <authorList>
            <person name="Shivaji S."/>
            <person name="Ara S."/>
            <person name="Begum Z."/>
            <person name="Srinivas T.N."/>
            <person name="Singh A."/>
            <person name="Kumar Pinnaka A."/>
        </authorList>
    </citation>
    <scope>NUCLEOTIDE SEQUENCE [LARGE SCALE GENOMIC DNA]</scope>
    <source>
        <strain evidence="8 9">AMV16</strain>
    </source>
</reference>
<dbReference type="CDD" id="cd07037">
    <property type="entry name" value="TPP_PYR_MenD"/>
    <property type="match status" value="1"/>
</dbReference>
<comment type="caution">
    <text evidence="8">The sequence shown here is derived from an EMBL/GenBank/DDBJ whole genome shotgun (WGS) entry which is preliminary data.</text>
</comment>
<name>M7N6S0_9BACT</name>
<keyword evidence="4 6" id="KW-0786">Thiamine pyrophosphate</keyword>
<dbReference type="GO" id="GO:0009234">
    <property type="term" value="P:menaquinone biosynthetic process"/>
    <property type="evidence" value="ECO:0007669"/>
    <property type="project" value="UniProtKB-UniRule"/>
</dbReference>
<keyword evidence="6" id="KW-0474">Menaquinone biosynthesis</keyword>
<accession>M7N6S0</accession>